<dbReference type="InterPro" id="IPR020846">
    <property type="entry name" value="MFS_dom"/>
</dbReference>
<evidence type="ECO:0000313" key="9">
    <source>
        <dbReference type="EMBL" id="MFD1532114.1"/>
    </source>
</evidence>
<evidence type="ECO:0000256" key="5">
    <source>
        <dbReference type="ARBA" id="ARBA00022989"/>
    </source>
</evidence>
<evidence type="ECO:0000256" key="7">
    <source>
        <dbReference type="SAM" id="Phobius"/>
    </source>
</evidence>
<keyword evidence="4 7" id="KW-0812">Transmembrane</keyword>
<feature type="transmembrane region" description="Helical" evidence="7">
    <location>
        <begin position="375"/>
        <end position="394"/>
    </location>
</feature>
<dbReference type="InterPro" id="IPR050171">
    <property type="entry name" value="MFS_Transporters"/>
</dbReference>
<dbReference type="Gene3D" id="1.20.1250.20">
    <property type="entry name" value="MFS general substrate transporter like domains"/>
    <property type="match status" value="1"/>
</dbReference>
<dbReference type="Proteomes" id="UP001597145">
    <property type="component" value="Unassembled WGS sequence"/>
</dbReference>
<accession>A0ABW4FNQ7</accession>
<evidence type="ECO:0000256" key="1">
    <source>
        <dbReference type="ARBA" id="ARBA00004651"/>
    </source>
</evidence>
<dbReference type="PROSITE" id="PS50850">
    <property type="entry name" value="MFS"/>
    <property type="match status" value="1"/>
</dbReference>
<dbReference type="EMBL" id="JBHUCP010000017">
    <property type="protein sequence ID" value="MFD1532114.1"/>
    <property type="molecule type" value="Genomic_DNA"/>
</dbReference>
<protein>
    <submittedName>
        <fullName evidence="9">MFS transporter</fullName>
    </submittedName>
</protein>
<keyword evidence="5 7" id="KW-1133">Transmembrane helix</keyword>
<feature type="transmembrane region" description="Helical" evidence="7">
    <location>
        <begin position="280"/>
        <end position="300"/>
    </location>
</feature>
<feature type="transmembrane region" description="Helical" evidence="7">
    <location>
        <begin position="219"/>
        <end position="240"/>
    </location>
</feature>
<evidence type="ECO:0000259" key="8">
    <source>
        <dbReference type="PROSITE" id="PS50850"/>
    </source>
</evidence>
<comment type="subcellular location">
    <subcellularLocation>
        <location evidence="1">Cell membrane</location>
        <topology evidence="1">Multi-pass membrane protein</topology>
    </subcellularLocation>
</comment>
<feature type="transmembrane region" description="Helical" evidence="7">
    <location>
        <begin position="12"/>
        <end position="34"/>
    </location>
</feature>
<feature type="transmembrane region" description="Helical" evidence="7">
    <location>
        <begin position="146"/>
        <end position="166"/>
    </location>
</feature>
<dbReference type="InterPro" id="IPR036259">
    <property type="entry name" value="MFS_trans_sf"/>
</dbReference>
<organism evidence="9 10">
    <name type="scientific">Pseudonocardia aurantiaca</name>
    <dbReference type="NCBI Taxonomy" id="75290"/>
    <lineage>
        <taxon>Bacteria</taxon>
        <taxon>Bacillati</taxon>
        <taxon>Actinomycetota</taxon>
        <taxon>Actinomycetes</taxon>
        <taxon>Pseudonocardiales</taxon>
        <taxon>Pseudonocardiaceae</taxon>
        <taxon>Pseudonocardia</taxon>
    </lineage>
</organism>
<proteinExistence type="predicted"/>
<comment type="caution">
    <text evidence="9">The sequence shown here is derived from an EMBL/GenBank/DDBJ whole genome shotgun (WGS) entry which is preliminary data.</text>
</comment>
<feature type="transmembrane region" description="Helical" evidence="7">
    <location>
        <begin position="252"/>
        <end position="273"/>
    </location>
</feature>
<evidence type="ECO:0000256" key="2">
    <source>
        <dbReference type="ARBA" id="ARBA00022448"/>
    </source>
</evidence>
<keyword evidence="3" id="KW-1003">Cell membrane</keyword>
<feature type="transmembrane region" description="Helical" evidence="7">
    <location>
        <begin position="306"/>
        <end position="324"/>
    </location>
</feature>
<dbReference type="InterPro" id="IPR011701">
    <property type="entry name" value="MFS"/>
</dbReference>
<sequence length="409" mass="41921">MTTSIGRRHGLGFWAIAYAFLTVMAFSTVPTPLWSLYRERNGISEFVVTLVFAAYAVGVAVSLFLVGHLSDRYGRRRVMVPALVACILAAVVFLVWPSLPGLVLARLVSGIGIGAATATATAWLAELHSAHRPGAPARHAQLVATSVNIGGLGVGALVSGMLAQWTGSPLTVPYEVLLVLLGVAVAIALVTPETREAPVPLPPYRPQRVAVPPQQRGRFLAAAVGAAVSFSAFGLFTSLAPSFLADELHEPSLVVAGAVSFAVFGAAVFAQAVTRTTRGMLVAAVPILPVGLVLLVVAVWLPAPSLAVFIAGGVLAGAGAGLMFRGAVNTVSAMASPDRRAEALAGLFLAAYIGLAGPVIGLGLLTLVISQQAALLVFSVLLAAAVAAAAPALLQRSAAPPPVRERAHV</sequence>
<feature type="transmembrane region" description="Helical" evidence="7">
    <location>
        <begin position="46"/>
        <end position="66"/>
    </location>
</feature>
<evidence type="ECO:0000256" key="6">
    <source>
        <dbReference type="ARBA" id="ARBA00023136"/>
    </source>
</evidence>
<feature type="transmembrane region" description="Helical" evidence="7">
    <location>
        <begin position="172"/>
        <end position="191"/>
    </location>
</feature>
<reference evidence="10" key="1">
    <citation type="journal article" date="2019" name="Int. J. Syst. Evol. Microbiol.">
        <title>The Global Catalogue of Microorganisms (GCM) 10K type strain sequencing project: providing services to taxonomists for standard genome sequencing and annotation.</title>
        <authorList>
            <consortium name="The Broad Institute Genomics Platform"/>
            <consortium name="The Broad Institute Genome Sequencing Center for Infectious Disease"/>
            <person name="Wu L."/>
            <person name="Ma J."/>
        </authorList>
    </citation>
    <scope>NUCLEOTIDE SEQUENCE [LARGE SCALE GENOMIC DNA]</scope>
    <source>
        <strain evidence="10">JCM 12165</strain>
    </source>
</reference>
<dbReference type="Pfam" id="PF07690">
    <property type="entry name" value="MFS_1"/>
    <property type="match status" value="1"/>
</dbReference>
<evidence type="ECO:0000313" key="10">
    <source>
        <dbReference type="Proteomes" id="UP001597145"/>
    </source>
</evidence>
<feature type="transmembrane region" description="Helical" evidence="7">
    <location>
        <begin position="103"/>
        <end position="125"/>
    </location>
</feature>
<dbReference type="PANTHER" id="PTHR23517">
    <property type="entry name" value="RESISTANCE PROTEIN MDTM, PUTATIVE-RELATED-RELATED"/>
    <property type="match status" value="1"/>
</dbReference>
<feature type="transmembrane region" description="Helical" evidence="7">
    <location>
        <begin position="78"/>
        <end position="97"/>
    </location>
</feature>
<evidence type="ECO:0000256" key="4">
    <source>
        <dbReference type="ARBA" id="ARBA00022692"/>
    </source>
</evidence>
<name>A0ABW4FNQ7_9PSEU</name>
<keyword evidence="2" id="KW-0813">Transport</keyword>
<feature type="transmembrane region" description="Helical" evidence="7">
    <location>
        <begin position="344"/>
        <end position="369"/>
    </location>
</feature>
<gene>
    <name evidence="9" type="ORF">ACFSCY_22030</name>
</gene>
<dbReference type="PANTHER" id="PTHR23517:SF13">
    <property type="entry name" value="MAJOR FACILITATOR SUPERFAMILY MFS_1"/>
    <property type="match status" value="1"/>
</dbReference>
<keyword evidence="10" id="KW-1185">Reference proteome</keyword>
<dbReference type="SUPFAM" id="SSF103473">
    <property type="entry name" value="MFS general substrate transporter"/>
    <property type="match status" value="1"/>
</dbReference>
<feature type="domain" description="Major facilitator superfamily (MFS) profile" evidence="8">
    <location>
        <begin position="11"/>
        <end position="397"/>
    </location>
</feature>
<keyword evidence="6 7" id="KW-0472">Membrane</keyword>
<dbReference type="RefSeq" id="WP_343980676.1">
    <property type="nucleotide sequence ID" value="NZ_BAAAJG010000012.1"/>
</dbReference>
<evidence type="ECO:0000256" key="3">
    <source>
        <dbReference type="ARBA" id="ARBA00022475"/>
    </source>
</evidence>